<evidence type="ECO:0000259" key="5">
    <source>
        <dbReference type="PROSITE" id="PS01031"/>
    </source>
</evidence>
<reference evidence="6" key="2">
    <citation type="submission" date="2023-06" db="EMBL/GenBank/DDBJ databases">
        <authorList>
            <consortium name="Lawrence Berkeley National Laboratory"/>
            <person name="Haridas S."/>
            <person name="Hensen N."/>
            <person name="Bonometti L."/>
            <person name="Westerberg I."/>
            <person name="Brannstrom I.O."/>
            <person name="Guillou S."/>
            <person name="Cros-Aarteil S."/>
            <person name="Calhoun S."/>
            <person name="Kuo A."/>
            <person name="Mondo S."/>
            <person name="Pangilinan J."/>
            <person name="Riley R."/>
            <person name="Labutti K."/>
            <person name="Andreopoulos B."/>
            <person name="Lipzen A."/>
            <person name="Chen C."/>
            <person name="Yanf M."/>
            <person name="Daum C."/>
            <person name="Ng V."/>
            <person name="Clum A."/>
            <person name="Steindorff A."/>
            <person name="Ohm R."/>
            <person name="Martin F."/>
            <person name="Silar P."/>
            <person name="Natvig D."/>
            <person name="Lalanne C."/>
            <person name="Gautier V."/>
            <person name="Ament-Velasquez S.L."/>
            <person name="Kruys A."/>
            <person name="Hutchinson M.I."/>
            <person name="Powell A.J."/>
            <person name="Barry K."/>
            <person name="Miller A.N."/>
            <person name="Grigoriev I.V."/>
            <person name="Debuchy R."/>
            <person name="Gladieux P."/>
            <person name="Thoren M.H."/>
            <person name="Johannesson H."/>
        </authorList>
    </citation>
    <scope>NUCLEOTIDE SEQUENCE</scope>
    <source>
        <strain evidence="6">SMH4131-1</strain>
    </source>
</reference>
<evidence type="ECO:0000256" key="4">
    <source>
        <dbReference type="SAM" id="MobiDB-lite"/>
    </source>
</evidence>
<evidence type="ECO:0000256" key="3">
    <source>
        <dbReference type="RuleBase" id="RU003616"/>
    </source>
</evidence>
<dbReference type="InterPro" id="IPR002068">
    <property type="entry name" value="A-crystallin/Hsp20_dom"/>
</dbReference>
<evidence type="ECO:0000256" key="1">
    <source>
        <dbReference type="ARBA" id="ARBA00023016"/>
    </source>
</evidence>
<proteinExistence type="inferred from homology"/>
<name>A0AAE0J6B6_9PEZI</name>
<dbReference type="InterPro" id="IPR031107">
    <property type="entry name" value="Small_HSP"/>
</dbReference>
<evidence type="ECO:0000256" key="2">
    <source>
        <dbReference type="PROSITE-ProRule" id="PRU00285"/>
    </source>
</evidence>
<organism evidence="6 7">
    <name type="scientific">Cercophora scortea</name>
    <dbReference type="NCBI Taxonomy" id="314031"/>
    <lineage>
        <taxon>Eukaryota</taxon>
        <taxon>Fungi</taxon>
        <taxon>Dikarya</taxon>
        <taxon>Ascomycota</taxon>
        <taxon>Pezizomycotina</taxon>
        <taxon>Sordariomycetes</taxon>
        <taxon>Sordariomycetidae</taxon>
        <taxon>Sordariales</taxon>
        <taxon>Lasiosphaeriaceae</taxon>
        <taxon>Cercophora</taxon>
    </lineage>
</organism>
<comment type="similarity">
    <text evidence="2 3">Belongs to the small heat shock protein (HSP20) family.</text>
</comment>
<evidence type="ECO:0000313" key="6">
    <source>
        <dbReference type="EMBL" id="KAK3337332.1"/>
    </source>
</evidence>
<evidence type="ECO:0000313" key="7">
    <source>
        <dbReference type="Proteomes" id="UP001286456"/>
    </source>
</evidence>
<accession>A0AAE0J6B6</accession>
<dbReference type="EMBL" id="JAUEPO010000001">
    <property type="protein sequence ID" value="KAK3337332.1"/>
    <property type="molecule type" value="Genomic_DNA"/>
</dbReference>
<gene>
    <name evidence="6" type="ORF">B0T19DRAFT_437995</name>
</gene>
<dbReference type="Proteomes" id="UP001286456">
    <property type="component" value="Unassembled WGS sequence"/>
</dbReference>
<dbReference type="Gene3D" id="2.60.40.790">
    <property type="match status" value="1"/>
</dbReference>
<feature type="domain" description="SHSP" evidence="5">
    <location>
        <begin position="37"/>
        <end position="211"/>
    </location>
</feature>
<sequence length="211" mass="24081">MAVYNPLFRFLDEFDKYSSGAQRNSNPELDQLGLFPRRTEHFQPKFDVRETQTAYELYGELAGLSRENVTIEFTDTQNLVVRGHIDRTYKSTAANDEAVDKAEKTDKTEEQHVSHKATVEDDVDDEAEAKAKSSPKPASPRPLVKRREKSPKPPTEKFWLTERSIGDFSRTFSFPTRVDQDAVTAQLSDGILFVSIPKMTKKPEARRIVIN</sequence>
<keyword evidence="7" id="KW-1185">Reference proteome</keyword>
<keyword evidence="1" id="KW-0346">Stress response</keyword>
<feature type="region of interest" description="Disordered" evidence="4">
    <location>
        <begin position="96"/>
        <end position="158"/>
    </location>
</feature>
<dbReference type="CDD" id="cd06464">
    <property type="entry name" value="ACD_sHsps-like"/>
    <property type="match status" value="1"/>
</dbReference>
<dbReference type="AlphaFoldDB" id="A0AAE0J6B6"/>
<protein>
    <submittedName>
        <fullName evidence="6">HSP20-like chaperone</fullName>
    </submittedName>
</protein>
<dbReference type="SUPFAM" id="SSF49764">
    <property type="entry name" value="HSP20-like chaperones"/>
    <property type="match status" value="1"/>
</dbReference>
<dbReference type="Pfam" id="PF00011">
    <property type="entry name" value="HSP20"/>
    <property type="match status" value="1"/>
</dbReference>
<feature type="compositionally biased region" description="Basic and acidic residues" evidence="4">
    <location>
        <begin position="98"/>
        <end position="119"/>
    </location>
</feature>
<comment type="caution">
    <text evidence="6">The sequence shown here is derived from an EMBL/GenBank/DDBJ whole genome shotgun (WGS) entry which is preliminary data.</text>
</comment>
<reference evidence="6" key="1">
    <citation type="journal article" date="2023" name="Mol. Phylogenet. Evol.">
        <title>Genome-scale phylogeny and comparative genomics of the fungal order Sordariales.</title>
        <authorList>
            <person name="Hensen N."/>
            <person name="Bonometti L."/>
            <person name="Westerberg I."/>
            <person name="Brannstrom I.O."/>
            <person name="Guillou S."/>
            <person name="Cros-Aarteil S."/>
            <person name="Calhoun S."/>
            <person name="Haridas S."/>
            <person name="Kuo A."/>
            <person name="Mondo S."/>
            <person name="Pangilinan J."/>
            <person name="Riley R."/>
            <person name="LaButti K."/>
            <person name="Andreopoulos B."/>
            <person name="Lipzen A."/>
            <person name="Chen C."/>
            <person name="Yan M."/>
            <person name="Daum C."/>
            <person name="Ng V."/>
            <person name="Clum A."/>
            <person name="Steindorff A."/>
            <person name="Ohm R.A."/>
            <person name="Martin F."/>
            <person name="Silar P."/>
            <person name="Natvig D.O."/>
            <person name="Lalanne C."/>
            <person name="Gautier V."/>
            <person name="Ament-Velasquez S.L."/>
            <person name="Kruys A."/>
            <person name="Hutchinson M.I."/>
            <person name="Powell A.J."/>
            <person name="Barry K."/>
            <person name="Miller A.N."/>
            <person name="Grigoriev I.V."/>
            <person name="Debuchy R."/>
            <person name="Gladieux P."/>
            <person name="Hiltunen Thoren M."/>
            <person name="Johannesson H."/>
        </authorList>
    </citation>
    <scope>NUCLEOTIDE SEQUENCE</scope>
    <source>
        <strain evidence="6">SMH4131-1</strain>
    </source>
</reference>
<dbReference type="PANTHER" id="PTHR11527">
    <property type="entry name" value="HEAT-SHOCK PROTEIN 20 FAMILY MEMBER"/>
    <property type="match status" value="1"/>
</dbReference>
<dbReference type="InterPro" id="IPR008978">
    <property type="entry name" value="HSP20-like_chaperone"/>
</dbReference>
<dbReference type="PROSITE" id="PS01031">
    <property type="entry name" value="SHSP"/>
    <property type="match status" value="1"/>
</dbReference>